<proteinExistence type="inferred from homology"/>
<evidence type="ECO:0000256" key="2">
    <source>
        <dbReference type="ARBA" id="ARBA00011900"/>
    </source>
</evidence>
<dbReference type="AlphaFoldDB" id="A0A1C7NZ82"/>
<dbReference type="GO" id="GO:0043565">
    <property type="term" value="F:sequence-specific DNA binding"/>
    <property type="evidence" value="ECO:0007669"/>
    <property type="project" value="TreeGrafter"/>
</dbReference>
<dbReference type="PANTHER" id="PTHR30481:SF3">
    <property type="entry name" value="DNA ADENINE METHYLASE"/>
    <property type="match status" value="1"/>
</dbReference>
<evidence type="ECO:0000313" key="10">
    <source>
        <dbReference type="Proteomes" id="UP000093111"/>
    </source>
</evidence>
<sequence>MVSPILKWAGGKRWLVVADRLPKPSKYQRYVEPFLGSGAVFFHLKPSSAILSDLNADLINLYKVVRDNPWEFEERMHAHQAMHSKEYYYQIRAKLCVDADAAAARFLYLNRTCWNGLYRVNKRGEFNVPIGTKQAVVMSTDDFLAVSETLKRAELRNEDFEKIIDETQHGDFLFVDPPYTVQHNFNGFLKYNEQIFSWQDQIRLSNALQKAANRGVSIVLTNADHESVRQLYVQKFQYRKLARQSVLAGKSNKRGGTTEAIFTCNLEG</sequence>
<dbReference type="GO" id="GO:0006298">
    <property type="term" value="P:mismatch repair"/>
    <property type="evidence" value="ECO:0007669"/>
    <property type="project" value="TreeGrafter"/>
</dbReference>
<feature type="binding site" evidence="7">
    <location>
        <position position="12"/>
    </location>
    <ligand>
        <name>S-adenosyl-L-methionine</name>
        <dbReference type="ChEBI" id="CHEBI:59789"/>
    </ligand>
</feature>
<dbReference type="GO" id="GO:0032259">
    <property type="term" value="P:methylation"/>
    <property type="evidence" value="ECO:0007669"/>
    <property type="project" value="UniProtKB-KW"/>
</dbReference>
<dbReference type="Gene3D" id="1.10.1020.10">
    <property type="entry name" value="Adenine-specific Methyltransferase, Domain 2"/>
    <property type="match status" value="1"/>
</dbReference>
<comment type="caution">
    <text evidence="9">The sequence shown here is derived from an EMBL/GenBank/DDBJ whole genome shotgun (WGS) entry which is preliminary data.</text>
</comment>
<name>A0A1C7NZ82_9HYPH</name>
<feature type="binding site" evidence="7">
    <location>
        <position position="176"/>
    </location>
    <ligand>
        <name>S-adenosyl-L-methionine</name>
        <dbReference type="ChEBI" id="CHEBI:59789"/>
    </ligand>
</feature>
<evidence type="ECO:0000256" key="8">
    <source>
        <dbReference type="RuleBase" id="RU361257"/>
    </source>
</evidence>
<protein>
    <recommendedName>
        <fullName evidence="2 8">Site-specific DNA-methyltransferase (adenine-specific)</fullName>
        <ecNumber evidence="2 8">2.1.1.72</ecNumber>
    </recommendedName>
</protein>
<keyword evidence="3 8" id="KW-0489">Methyltransferase</keyword>
<evidence type="ECO:0000256" key="5">
    <source>
        <dbReference type="ARBA" id="ARBA00022691"/>
    </source>
</evidence>
<comment type="catalytic activity">
    <reaction evidence="6 8">
        <text>a 2'-deoxyadenosine in DNA + S-adenosyl-L-methionine = an N(6)-methyl-2'-deoxyadenosine in DNA + S-adenosyl-L-homocysteine + H(+)</text>
        <dbReference type="Rhea" id="RHEA:15197"/>
        <dbReference type="Rhea" id="RHEA-COMP:12418"/>
        <dbReference type="Rhea" id="RHEA-COMP:12419"/>
        <dbReference type="ChEBI" id="CHEBI:15378"/>
        <dbReference type="ChEBI" id="CHEBI:57856"/>
        <dbReference type="ChEBI" id="CHEBI:59789"/>
        <dbReference type="ChEBI" id="CHEBI:90615"/>
        <dbReference type="ChEBI" id="CHEBI:90616"/>
        <dbReference type="EC" id="2.1.1.72"/>
    </reaction>
</comment>
<feature type="binding site" evidence="7">
    <location>
        <position position="8"/>
    </location>
    <ligand>
        <name>S-adenosyl-L-methionine</name>
        <dbReference type="ChEBI" id="CHEBI:59789"/>
    </ligand>
</feature>
<feature type="binding site" evidence="7">
    <location>
        <position position="53"/>
    </location>
    <ligand>
        <name>S-adenosyl-L-methionine</name>
        <dbReference type="ChEBI" id="CHEBI:59789"/>
    </ligand>
</feature>
<dbReference type="InterPro" id="IPR012263">
    <property type="entry name" value="M_m6A_EcoRV"/>
</dbReference>
<dbReference type="PATRIC" id="fig|1612624.7.peg.5280"/>
<comment type="similarity">
    <text evidence="1 8">Belongs to the N(4)/N(6)-methyltransferase family.</text>
</comment>
<keyword evidence="10" id="KW-1185">Reference proteome</keyword>
<dbReference type="Pfam" id="PF02086">
    <property type="entry name" value="MethyltransfD12"/>
    <property type="match status" value="1"/>
</dbReference>
<dbReference type="GO" id="GO:0009307">
    <property type="term" value="P:DNA restriction-modification system"/>
    <property type="evidence" value="ECO:0007669"/>
    <property type="project" value="InterPro"/>
</dbReference>
<evidence type="ECO:0000256" key="4">
    <source>
        <dbReference type="ARBA" id="ARBA00022679"/>
    </source>
</evidence>
<keyword evidence="4 8" id="KW-0808">Transferase</keyword>
<dbReference type="STRING" id="1612624.ADU59_16735"/>
<dbReference type="Proteomes" id="UP000093111">
    <property type="component" value="Unassembled WGS sequence"/>
</dbReference>
<dbReference type="InterPro" id="IPR023095">
    <property type="entry name" value="Ade_MeTrfase_dom_2"/>
</dbReference>
<evidence type="ECO:0000256" key="7">
    <source>
        <dbReference type="PIRSR" id="PIRSR000398-1"/>
    </source>
</evidence>
<dbReference type="PRINTS" id="PR00505">
    <property type="entry name" value="D12N6MTFRASE"/>
</dbReference>
<dbReference type="InterPro" id="IPR002052">
    <property type="entry name" value="DNA_methylase_N6_adenine_CS"/>
</dbReference>
<dbReference type="InterPro" id="IPR029063">
    <property type="entry name" value="SAM-dependent_MTases_sf"/>
</dbReference>
<keyword evidence="5 8" id="KW-0949">S-adenosyl-L-methionine</keyword>
<dbReference type="GO" id="GO:1904047">
    <property type="term" value="F:S-adenosyl-L-methionine binding"/>
    <property type="evidence" value="ECO:0007669"/>
    <property type="project" value="TreeGrafter"/>
</dbReference>
<evidence type="ECO:0000256" key="6">
    <source>
        <dbReference type="ARBA" id="ARBA00047942"/>
    </source>
</evidence>
<evidence type="ECO:0000256" key="1">
    <source>
        <dbReference type="ARBA" id="ARBA00006594"/>
    </source>
</evidence>
<evidence type="ECO:0000313" key="9">
    <source>
        <dbReference type="EMBL" id="OBZ94325.1"/>
    </source>
</evidence>
<dbReference type="Gene3D" id="3.40.50.150">
    <property type="entry name" value="Vaccinia Virus protein VP39"/>
    <property type="match status" value="1"/>
</dbReference>
<dbReference type="NCBIfam" id="TIGR00571">
    <property type="entry name" value="dam"/>
    <property type="match status" value="1"/>
</dbReference>
<dbReference type="GO" id="GO:0009007">
    <property type="term" value="F:site-specific DNA-methyltransferase (adenine-specific) activity"/>
    <property type="evidence" value="ECO:0007669"/>
    <property type="project" value="UniProtKB-UniRule"/>
</dbReference>
<dbReference type="EC" id="2.1.1.72" evidence="2 8"/>
<dbReference type="EMBL" id="LGLV01000010">
    <property type="protein sequence ID" value="OBZ94325.1"/>
    <property type="molecule type" value="Genomic_DNA"/>
</dbReference>
<organism evidence="9 10">
    <name type="scientific">Pararhizobium polonicum</name>
    <dbReference type="NCBI Taxonomy" id="1612624"/>
    <lineage>
        <taxon>Bacteria</taxon>
        <taxon>Pseudomonadati</taxon>
        <taxon>Pseudomonadota</taxon>
        <taxon>Alphaproteobacteria</taxon>
        <taxon>Hyphomicrobiales</taxon>
        <taxon>Rhizobiaceae</taxon>
        <taxon>Rhizobium/Agrobacterium group</taxon>
        <taxon>Pararhizobium</taxon>
    </lineage>
</organism>
<evidence type="ECO:0000256" key="3">
    <source>
        <dbReference type="ARBA" id="ARBA00022603"/>
    </source>
</evidence>
<reference evidence="9 10" key="1">
    <citation type="journal article" date="2016" name="Syst. Appl. Microbiol.">
        <title>Pararhizobium polonicum sp. nov. isolated from tumors on stone fruit rootstocks.</title>
        <authorList>
            <person name="Pulawska J."/>
            <person name="Kuzmanovic N."/>
            <person name="Willems A."/>
            <person name="Pothier J.F."/>
        </authorList>
    </citation>
    <scope>NUCLEOTIDE SEQUENCE [LARGE SCALE GENOMIC DNA]</scope>
    <source>
        <strain evidence="9 10">F5.1</strain>
    </source>
</reference>
<dbReference type="SUPFAM" id="SSF53335">
    <property type="entry name" value="S-adenosyl-L-methionine-dependent methyltransferases"/>
    <property type="match status" value="1"/>
</dbReference>
<dbReference type="PANTHER" id="PTHR30481">
    <property type="entry name" value="DNA ADENINE METHYLASE"/>
    <property type="match status" value="1"/>
</dbReference>
<accession>A0A1C7NZ82</accession>
<dbReference type="RefSeq" id="WP_068955281.1">
    <property type="nucleotide sequence ID" value="NZ_LGLV01000010.1"/>
</dbReference>
<dbReference type="PROSITE" id="PS00092">
    <property type="entry name" value="N6_MTASE"/>
    <property type="match status" value="1"/>
</dbReference>
<dbReference type="InterPro" id="IPR012327">
    <property type="entry name" value="MeTrfase_D12"/>
</dbReference>
<dbReference type="OrthoDB" id="9805629at2"/>
<dbReference type="PIRSF" id="PIRSF000398">
    <property type="entry name" value="M_m6A_EcoRV"/>
    <property type="match status" value="1"/>
</dbReference>
<gene>
    <name evidence="9" type="ORF">ADU59_16735</name>
</gene>